<gene>
    <name evidence="6" type="ORF">GCM10007933_08110</name>
</gene>
<dbReference type="PANTHER" id="PTHR30629:SF2">
    <property type="entry name" value="PROPHAGE INTEGRASE INTS-RELATED"/>
    <property type="match status" value="1"/>
</dbReference>
<dbReference type="EMBL" id="BSPX01000007">
    <property type="protein sequence ID" value="GLT21359.1"/>
    <property type="molecule type" value="Genomic_DNA"/>
</dbReference>
<evidence type="ECO:0000256" key="3">
    <source>
        <dbReference type="ARBA" id="ARBA00023125"/>
    </source>
</evidence>
<dbReference type="InterPro" id="IPR002104">
    <property type="entry name" value="Integrase_catalytic"/>
</dbReference>
<keyword evidence="2" id="KW-0229">DNA integration</keyword>
<dbReference type="RefSeq" id="WP_284186811.1">
    <property type="nucleotide sequence ID" value="NZ_BSPX01000007.1"/>
</dbReference>
<dbReference type="Pfam" id="PF13356">
    <property type="entry name" value="Arm-DNA-bind_3"/>
    <property type="match status" value="1"/>
</dbReference>
<sequence>MTQKKFVFTNRNLHALATHDPNSASKATEYSDQTVAGLKMIVGTGSKRFAFRYQTVGGRKRYAPLGTFPAIDVAEARRLALEMRAIVDRGGDPLEDRDRVKAMPTFREFVRQEYLPYAYQAKPGSAHDDESKFRLHLEPKWGALRLCDIGTRDVQMHHAAMRQSHSAGTANRHLALISATFRKALEWGRVDRNPAAGVKAFREENQRQRFLTSDEIGRLFAAMEAEPNQTAVSALKLALYSGARREEVLQARWEHVDLHGGQWWLPKTKSGRGRYIALSDEAKALLTSQSSLGTSPWVFPGRFGDKPLNNPRKTFCRVLAAAGVEHLRIHDLRHSFASLAVNAGATLYEVQDLLGHSSSAMTMRYAHLADAGRKRVVGKVGAVVTAAVRQAAGDEEDKAA</sequence>
<dbReference type="SUPFAM" id="SSF56349">
    <property type="entry name" value="DNA breaking-rejoining enzymes"/>
    <property type="match status" value="1"/>
</dbReference>
<dbReference type="InterPro" id="IPR038488">
    <property type="entry name" value="Integrase_DNA-bd_sf"/>
</dbReference>
<evidence type="ECO:0000313" key="6">
    <source>
        <dbReference type="EMBL" id="GLT21359.1"/>
    </source>
</evidence>
<keyword evidence="7" id="KW-1185">Reference proteome</keyword>
<dbReference type="PANTHER" id="PTHR30629">
    <property type="entry name" value="PROPHAGE INTEGRASE"/>
    <property type="match status" value="1"/>
</dbReference>
<protein>
    <submittedName>
        <fullName evidence="6">Integrase</fullName>
    </submittedName>
</protein>
<dbReference type="PROSITE" id="PS51898">
    <property type="entry name" value="TYR_RECOMBINASE"/>
    <property type="match status" value="1"/>
</dbReference>
<dbReference type="Pfam" id="PF00589">
    <property type="entry name" value="Phage_integrase"/>
    <property type="match status" value="1"/>
</dbReference>
<dbReference type="InterPro" id="IPR025166">
    <property type="entry name" value="Integrase_DNA_bind_dom"/>
</dbReference>
<comment type="similarity">
    <text evidence="1">Belongs to the 'phage' integrase family.</text>
</comment>
<keyword evidence="4" id="KW-0233">DNA recombination</keyword>
<proteinExistence type="inferred from homology"/>
<evidence type="ECO:0000256" key="4">
    <source>
        <dbReference type="ARBA" id="ARBA00023172"/>
    </source>
</evidence>
<dbReference type="InterPro" id="IPR011010">
    <property type="entry name" value="DNA_brk_join_enz"/>
</dbReference>
<accession>A0ABQ6F7Y4</accession>
<evidence type="ECO:0000256" key="1">
    <source>
        <dbReference type="ARBA" id="ARBA00008857"/>
    </source>
</evidence>
<dbReference type="InterPro" id="IPR013762">
    <property type="entry name" value="Integrase-like_cat_sf"/>
</dbReference>
<comment type="caution">
    <text evidence="6">The sequence shown here is derived from an EMBL/GenBank/DDBJ whole genome shotgun (WGS) entry which is preliminary data.</text>
</comment>
<name>A0ABQ6F7Y4_9RHOO</name>
<dbReference type="InterPro" id="IPR050808">
    <property type="entry name" value="Phage_Integrase"/>
</dbReference>
<dbReference type="CDD" id="cd00796">
    <property type="entry name" value="INT_Rci_Hp1_C"/>
    <property type="match status" value="1"/>
</dbReference>
<dbReference type="InterPro" id="IPR010998">
    <property type="entry name" value="Integrase_recombinase_N"/>
</dbReference>
<dbReference type="Gene3D" id="1.10.443.10">
    <property type="entry name" value="Intergrase catalytic core"/>
    <property type="match status" value="1"/>
</dbReference>
<keyword evidence="3" id="KW-0238">DNA-binding</keyword>
<dbReference type="Gene3D" id="3.30.160.390">
    <property type="entry name" value="Integrase, DNA-binding domain"/>
    <property type="match status" value="1"/>
</dbReference>
<evidence type="ECO:0000256" key="2">
    <source>
        <dbReference type="ARBA" id="ARBA00022908"/>
    </source>
</evidence>
<reference evidence="7" key="1">
    <citation type="journal article" date="2019" name="Int. J. Syst. Evol. Microbiol.">
        <title>The Global Catalogue of Microorganisms (GCM) 10K type strain sequencing project: providing services to taxonomists for standard genome sequencing and annotation.</title>
        <authorList>
            <consortium name="The Broad Institute Genomics Platform"/>
            <consortium name="The Broad Institute Genome Sequencing Center for Infectious Disease"/>
            <person name="Wu L."/>
            <person name="Ma J."/>
        </authorList>
    </citation>
    <scope>NUCLEOTIDE SEQUENCE [LARGE SCALE GENOMIC DNA]</scope>
    <source>
        <strain evidence="7">NBRC 102407</strain>
    </source>
</reference>
<evidence type="ECO:0000259" key="5">
    <source>
        <dbReference type="PROSITE" id="PS51898"/>
    </source>
</evidence>
<organism evidence="6 7">
    <name type="scientific">Zoogloea oryzae</name>
    <dbReference type="NCBI Taxonomy" id="310767"/>
    <lineage>
        <taxon>Bacteria</taxon>
        <taxon>Pseudomonadati</taxon>
        <taxon>Pseudomonadota</taxon>
        <taxon>Betaproteobacteria</taxon>
        <taxon>Rhodocyclales</taxon>
        <taxon>Zoogloeaceae</taxon>
        <taxon>Zoogloea</taxon>
    </lineage>
</organism>
<dbReference type="Gene3D" id="1.10.150.130">
    <property type="match status" value="1"/>
</dbReference>
<dbReference type="Proteomes" id="UP001157167">
    <property type="component" value="Unassembled WGS sequence"/>
</dbReference>
<feature type="domain" description="Tyr recombinase" evidence="5">
    <location>
        <begin position="206"/>
        <end position="379"/>
    </location>
</feature>
<evidence type="ECO:0000313" key="7">
    <source>
        <dbReference type="Proteomes" id="UP001157167"/>
    </source>
</evidence>